<protein>
    <submittedName>
        <fullName evidence="1">Uncharacterized protein</fullName>
    </submittedName>
</protein>
<dbReference type="OrthoDB" id="2235847at2759"/>
<dbReference type="EMBL" id="KE123990">
    <property type="protein sequence ID" value="EPB86367.1"/>
    <property type="molecule type" value="Genomic_DNA"/>
</dbReference>
<dbReference type="InParanoid" id="S2JD35"/>
<dbReference type="VEuPathDB" id="FungiDB:HMPREF1544_06809"/>
<keyword evidence="2" id="KW-1185">Reference proteome</keyword>
<sequence length="196" mass="22475">MFSNILIFTKILFQQFELKSPINEFDPYQTEQFYEELNHDAHAGTNFDLSLSDEDDVVLVDKVMEEEDTCFINGYCIEQPSVERMHLMVSTAAKGITKKVSAGALSAYSFANSRKKKLQKKAMRLVSVDEEMPIMRGYGIDFCPMFERPYDSNFCFDLSDKKSHRNADVGPEVKYIDIPMNIFSTPETESGSWELV</sequence>
<reference evidence="2" key="1">
    <citation type="submission" date="2013-05" db="EMBL/GenBank/DDBJ databases">
        <title>The Genome sequence of Mucor circinelloides f. circinelloides 1006PhL.</title>
        <authorList>
            <consortium name="The Broad Institute Genomics Platform"/>
            <person name="Cuomo C."/>
            <person name="Earl A."/>
            <person name="Findley K."/>
            <person name="Lee S.C."/>
            <person name="Walker B."/>
            <person name="Young S."/>
            <person name="Zeng Q."/>
            <person name="Gargeya S."/>
            <person name="Fitzgerald M."/>
            <person name="Haas B."/>
            <person name="Abouelleil A."/>
            <person name="Allen A.W."/>
            <person name="Alvarado L."/>
            <person name="Arachchi H.M."/>
            <person name="Berlin A.M."/>
            <person name="Chapman S.B."/>
            <person name="Gainer-Dewar J."/>
            <person name="Goldberg J."/>
            <person name="Griggs A."/>
            <person name="Gujja S."/>
            <person name="Hansen M."/>
            <person name="Howarth C."/>
            <person name="Imamovic A."/>
            <person name="Ireland A."/>
            <person name="Larimer J."/>
            <person name="McCowan C."/>
            <person name="Murphy C."/>
            <person name="Pearson M."/>
            <person name="Poon T.W."/>
            <person name="Priest M."/>
            <person name="Roberts A."/>
            <person name="Saif S."/>
            <person name="Shea T."/>
            <person name="Sisk P."/>
            <person name="Sykes S."/>
            <person name="Wortman J."/>
            <person name="Nusbaum C."/>
            <person name="Birren B."/>
        </authorList>
    </citation>
    <scope>NUCLEOTIDE SEQUENCE [LARGE SCALE GENOMIC DNA]</scope>
    <source>
        <strain evidence="2">1006PhL</strain>
    </source>
</reference>
<gene>
    <name evidence="1" type="ORF">HMPREF1544_06809</name>
</gene>
<dbReference type="OMA" id="YINISMK"/>
<accession>S2JD35</accession>
<dbReference type="Proteomes" id="UP000014254">
    <property type="component" value="Unassembled WGS sequence"/>
</dbReference>
<evidence type="ECO:0000313" key="1">
    <source>
        <dbReference type="EMBL" id="EPB86367.1"/>
    </source>
</evidence>
<evidence type="ECO:0000313" key="2">
    <source>
        <dbReference type="Proteomes" id="UP000014254"/>
    </source>
</evidence>
<organism evidence="1 2">
    <name type="scientific">Mucor circinelloides f. circinelloides (strain 1006PhL)</name>
    <name type="common">Mucormycosis agent</name>
    <name type="synonym">Calyptromyces circinelloides</name>
    <dbReference type="NCBI Taxonomy" id="1220926"/>
    <lineage>
        <taxon>Eukaryota</taxon>
        <taxon>Fungi</taxon>
        <taxon>Fungi incertae sedis</taxon>
        <taxon>Mucoromycota</taxon>
        <taxon>Mucoromycotina</taxon>
        <taxon>Mucoromycetes</taxon>
        <taxon>Mucorales</taxon>
        <taxon>Mucorineae</taxon>
        <taxon>Mucoraceae</taxon>
        <taxon>Mucor</taxon>
    </lineage>
</organism>
<dbReference type="AlphaFoldDB" id="S2JD35"/>
<name>S2JD35_MUCC1</name>
<proteinExistence type="predicted"/>